<dbReference type="Proteomes" id="UP000807353">
    <property type="component" value="Unassembled WGS sequence"/>
</dbReference>
<feature type="compositionally biased region" description="Polar residues" evidence="1">
    <location>
        <begin position="60"/>
        <end position="75"/>
    </location>
</feature>
<accession>A0A9P5YBQ0</accession>
<evidence type="ECO:0000313" key="2">
    <source>
        <dbReference type="EMBL" id="KAF9467162.1"/>
    </source>
</evidence>
<protein>
    <submittedName>
        <fullName evidence="2">Uncharacterized protein</fullName>
    </submittedName>
</protein>
<organism evidence="2 3">
    <name type="scientific">Collybia nuda</name>
    <dbReference type="NCBI Taxonomy" id="64659"/>
    <lineage>
        <taxon>Eukaryota</taxon>
        <taxon>Fungi</taxon>
        <taxon>Dikarya</taxon>
        <taxon>Basidiomycota</taxon>
        <taxon>Agaricomycotina</taxon>
        <taxon>Agaricomycetes</taxon>
        <taxon>Agaricomycetidae</taxon>
        <taxon>Agaricales</taxon>
        <taxon>Tricholomatineae</taxon>
        <taxon>Clitocybaceae</taxon>
        <taxon>Collybia</taxon>
    </lineage>
</organism>
<reference evidence="2" key="1">
    <citation type="submission" date="2020-11" db="EMBL/GenBank/DDBJ databases">
        <authorList>
            <consortium name="DOE Joint Genome Institute"/>
            <person name="Ahrendt S."/>
            <person name="Riley R."/>
            <person name="Andreopoulos W."/>
            <person name="Labutti K."/>
            <person name="Pangilinan J."/>
            <person name="Ruiz-Duenas F.J."/>
            <person name="Barrasa J.M."/>
            <person name="Sanchez-Garcia M."/>
            <person name="Camarero S."/>
            <person name="Miyauchi S."/>
            <person name="Serrano A."/>
            <person name="Linde D."/>
            <person name="Babiker R."/>
            <person name="Drula E."/>
            <person name="Ayuso-Fernandez I."/>
            <person name="Pacheco R."/>
            <person name="Padilla G."/>
            <person name="Ferreira P."/>
            <person name="Barriuso J."/>
            <person name="Kellner H."/>
            <person name="Castanera R."/>
            <person name="Alfaro M."/>
            <person name="Ramirez L."/>
            <person name="Pisabarro A.G."/>
            <person name="Kuo A."/>
            <person name="Tritt A."/>
            <person name="Lipzen A."/>
            <person name="He G."/>
            <person name="Yan M."/>
            <person name="Ng V."/>
            <person name="Cullen D."/>
            <person name="Martin F."/>
            <person name="Rosso M.-N."/>
            <person name="Henrissat B."/>
            <person name="Hibbett D."/>
            <person name="Martinez A.T."/>
            <person name="Grigoriev I.V."/>
        </authorList>
    </citation>
    <scope>NUCLEOTIDE SEQUENCE</scope>
    <source>
        <strain evidence="2">CBS 247.69</strain>
    </source>
</reference>
<dbReference type="PANTHER" id="PTHR37331">
    <property type="entry name" value="YALI0F11671P"/>
    <property type="match status" value="1"/>
</dbReference>
<gene>
    <name evidence="2" type="ORF">BDZ94DRAFT_1249729</name>
</gene>
<proteinExistence type="predicted"/>
<name>A0A9P5YBQ0_9AGAR</name>
<keyword evidence="3" id="KW-1185">Reference proteome</keyword>
<evidence type="ECO:0000256" key="1">
    <source>
        <dbReference type="SAM" id="MobiDB-lite"/>
    </source>
</evidence>
<dbReference type="OrthoDB" id="5397701at2759"/>
<comment type="caution">
    <text evidence="2">The sequence shown here is derived from an EMBL/GenBank/DDBJ whole genome shotgun (WGS) entry which is preliminary data.</text>
</comment>
<dbReference type="AlphaFoldDB" id="A0A9P5YBQ0"/>
<evidence type="ECO:0000313" key="3">
    <source>
        <dbReference type="Proteomes" id="UP000807353"/>
    </source>
</evidence>
<dbReference type="EMBL" id="MU150238">
    <property type="protein sequence ID" value="KAF9467162.1"/>
    <property type="molecule type" value="Genomic_DNA"/>
</dbReference>
<feature type="region of interest" description="Disordered" evidence="1">
    <location>
        <begin position="53"/>
        <end position="75"/>
    </location>
</feature>
<sequence>MSSKNIGSVLRAAGRRARPQQTTLYGLRVPSSRFSLKASRTGLVVVPPFPRNVIRPRTTLHPTSRAPLSSQSTSFADPNRPDLFYHLVDPPTPSSSSSPSFAVSFLSSPPSTSDSRTIIGWLPAQSRRSDEGAGLNDFKENSKFRDLLHKAVLDTLRDGSDEIQVNGALQLQQGWMHIHDERNVPALHRIGDPDDILASVLVQDSKIDPDTYAPMPSYRFCTADGITQLTPAVAKKLQEILMETQRAEAKLTK</sequence>
<dbReference type="PANTHER" id="PTHR37331:SF1">
    <property type="entry name" value="YALI0F11671P"/>
    <property type="match status" value="1"/>
</dbReference>